<gene>
    <name evidence="4" type="ORF">MS3_02427</name>
</gene>
<evidence type="ECO:0000256" key="1">
    <source>
        <dbReference type="ARBA" id="ARBA00040925"/>
    </source>
</evidence>
<dbReference type="GO" id="GO:0036503">
    <property type="term" value="P:ERAD pathway"/>
    <property type="evidence" value="ECO:0007669"/>
    <property type="project" value="TreeGrafter"/>
</dbReference>
<dbReference type="STRING" id="6185.A0A094ZIA9"/>
<dbReference type="EMBL" id="KL250596">
    <property type="protein sequence ID" value="KGB34235.1"/>
    <property type="molecule type" value="Genomic_DNA"/>
</dbReference>
<proteinExistence type="predicted"/>
<dbReference type="SMART" id="SM00166">
    <property type="entry name" value="UBX"/>
    <property type="match status" value="1"/>
</dbReference>
<dbReference type="PANTHER" id="PTHR46424">
    <property type="entry name" value="UBX DOMAIN-CONTAINING PROTEIN 4"/>
    <property type="match status" value="1"/>
</dbReference>
<feature type="region of interest" description="Disordered" evidence="2">
    <location>
        <begin position="389"/>
        <end position="447"/>
    </location>
</feature>
<protein>
    <recommendedName>
        <fullName evidence="1">UBX domain-containing protein 4</fullName>
    </recommendedName>
</protein>
<reference evidence="4" key="1">
    <citation type="journal article" date="2012" name="Nat. Genet.">
        <title>Whole-genome sequence of Schistosoma haematobium.</title>
        <authorList>
            <person name="Young N.D."/>
            <person name="Jex A.R."/>
            <person name="Li B."/>
            <person name="Liu S."/>
            <person name="Yang L."/>
            <person name="Xiong Z."/>
            <person name="Li Y."/>
            <person name="Cantacessi C."/>
            <person name="Hall R.S."/>
            <person name="Xu X."/>
            <person name="Chen F."/>
            <person name="Wu X."/>
            <person name="Zerlotini A."/>
            <person name="Oliveira G."/>
            <person name="Hofmann A."/>
            <person name="Zhang G."/>
            <person name="Fang X."/>
            <person name="Kang Y."/>
            <person name="Campbell B.E."/>
            <person name="Loukas A."/>
            <person name="Ranganathan S."/>
            <person name="Rollinson D."/>
            <person name="Rinaldi G."/>
            <person name="Brindley P.J."/>
            <person name="Yang H."/>
            <person name="Wang J."/>
            <person name="Wang J."/>
            <person name="Gasser R.B."/>
        </authorList>
    </citation>
    <scope>NUCLEOTIDE SEQUENCE [LARGE SCALE GENOMIC DNA]</scope>
</reference>
<organism evidence="4">
    <name type="scientific">Schistosoma haematobium</name>
    <name type="common">Blood fluke</name>
    <dbReference type="NCBI Taxonomy" id="6185"/>
    <lineage>
        <taxon>Eukaryota</taxon>
        <taxon>Metazoa</taxon>
        <taxon>Spiralia</taxon>
        <taxon>Lophotrochozoa</taxon>
        <taxon>Platyhelminthes</taxon>
        <taxon>Trematoda</taxon>
        <taxon>Digenea</taxon>
        <taxon>Strigeidida</taxon>
        <taxon>Schistosomatoidea</taxon>
        <taxon>Schistosomatidae</taxon>
        <taxon>Schistosoma</taxon>
    </lineage>
</organism>
<dbReference type="AlphaFoldDB" id="A0A094ZIA9"/>
<evidence type="ECO:0000256" key="2">
    <source>
        <dbReference type="SAM" id="MobiDB-lite"/>
    </source>
</evidence>
<dbReference type="Gene3D" id="3.10.20.90">
    <property type="entry name" value="Phosphatidylinositol 3-kinase Catalytic Subunit, Chain A, domain 1"/>
    <property type="match status" value="1"/>
</dbReference>
<dbReference type="InterPro" id="IPR029071">
    <property type="entry name" value="Ubiquitin-like_domsf"/>
</dbReference>
<sequence>MSLFVSLVRFRTLINRFTNNFSGLQLEASSHAAVQFSAVYAVLTVPCIYLIGSTGQVIDIKLGRIESKSLVDWIKKSGFGPVNNVNSTTASNISENELHDDTEQAFRSDMIEPSVSSMSETQIRSCERPLEERIERAYQLIQTQIQRKEEEISKKSVEAEIKRREERQKQKEIDEILAERRKDEAESRRRLEQLRQQIEEDRKAREERWSRMYGSQSKISSNSVHPPQEFLKSSSYSDEVRLQLKSSEGGRVIHRFPSTATIYDVRNWLQELVSCDFQMVDNSQVLSETDRNNFKNLVLQGFRFLQLYPKRILGPEDESQSLRELGYYPSAALFLVLNKSNQAITRSNDGIVSQFYNIISSGFSTTYGLIGWAVSGLYSLGQSLVSSLTGSRTQQSNSNPPGNTVPPSGSKQNRSVRRQGNVARLSHMPDSSDDEQARWNGNSTEQL</sequence>
<evidence type="ECO:0000259" key="3">
    <source>
        <dbReference type="PROSITE" id="PS50033"/>
    </source>
</evidence>
<evidence type="ECO:0000313" key="4">
    <source>
        <dbReference type="EMBL" id="KGB34235.1"/>
    </source>
</evidence>
<dbReference type="CDD" id="cd01767">
    <property type="entry name" value="UBX"/>
    <property type="match status" value="1"/>
</dbReference>
<dbReference type="InterPro" id="IPR001012">
    <property type="entry name" value="UBX_dom"/>
</dbReference>
<dbReference type="SUPFAM" id="SSF54236">
    <property type="entry name" value="Ubiquitin-like"/>
    <property type="match status" value="1"/>
</dbReference>
<feature type="domain" description="UBX" evidence="3">
    <location>
        <begin position="235"/>
        <end position="335"/>
    </location>
</feature>
<name>A0A094ZIA9_SCHHA</name>
<dbReference type="Pfam" id="PF00789">
    <property type="entry name" value="UBX"/>
    <property type="match status" value="1"/>
</dbReference>
<accession>A0A094ZIA9</accession>
<dbReference type="GO" id="GO:0005783">
    <property type="term" value="C:endoplasmic reticulum"/>
    <property type="evidence" value="ECO:0007669"/>
    <property type="project" value="TreeGrafter"/>
</dbReference>
<feature type="region of interest" description="Disordered" evidence="2">
    <location>
        <begin position="149"/>
        <end position="169"/>
    </location>
</feature>
<feature type="compositionally biased region" description="Polar residues" evidence="2">
    <location>
        <begin position="389"/>
        <end position="413"/>
    </location>
</feature>
<dbReference type="PANTHER" id="PTHR46424:SF1">
    <property type="entry name" value="UBX DOMAIN-CONTAINING PROTEIN 4"/>
    <property type="match status" value="1"/>
</dbReference>
<dbReference type="PROSITE" id="PS50033">
    <property type="entry name" value="UBX"/>
    <property type="match status" value="1"/>
</dbReference>